<proteinExistence type="predicted"/>
<dbReference type="EMBL" id="BARW01026023">
    <property type="protein sequence ID" value="GAJ14741.1"/>
    <property type="molecule type" value="Genomic_DNA"/>
</dbReference>
<dbReference type="AlphaFoldDB" id="X1VI81"/>
<sequence length="30" mass="3323">SQGLQKAARKFFKNLEKIRSEGNATGNETV</sequence>
<accession>X1VI81</accession>
<feature type="non-terminal residue" evidence="1">
    <location>
        <position position="1"/>
    </location>
</feature>
<name>X1VI81_9ZZZZ</name>
<evidence type="ECO:0000313" key="1">
    <source>
        <dbReference type="EMBL" id="GAJ14741.1"/>
    </source>
</evidence>
<protein>
    <submittedName>
        <fullName evidence="1">Uncharacterized protein</fullName>
    </submittedName>
</protein>
<comment type="caution">
    <text evidence="1">The sequence shown here is derived from an EMBL/GenBank/DDBJ whole genome shotgun (WGS) entry which is preliminary data.</text>
</comment>
<reference evidence="1" key="1">
    <citation type="journal article" date="2014" name="Front. Microbiol.">
        <title>High frequency of phylogenetically diverse reductive dehalogenase-homologous genes in deep subseafloor sedimentary metagenomes.</title>
        <authorList>
            <person name="Kawai M."/>
            <person name="Futagami T."/>
            <person name="Toyoda A."/>
            <person name="Takaki Y."/>
            <person name="Nishi S."/>
            <person name="Hori S."/>
            <person name="Arai W."/>
            <person name="Tsubouchi T."/>
            <person name="Morono Y."/>
            <person name="Uchiyama I."/>
            <person name="Ito T."/>
            <person name="Fujiyama A."/>
            <person name="Inagaki F."/>
            <person name="Takami H."/>
        </authorList>
    </citation>
    <scope>NUCLEOTIDE SEQUENCE</scope>
    <source>
        <strain evidence="1">Expedition CK06-06</strain>
    </source>
</reference>
<organism evidence="1">
    <name type="scientific">marine sediment metagenome</name>
    <dbReference type="NCBI Taxonomy" id="412755"/>
    <lineage>
        <taxon>unclassified sequences</taxon>
        <taxon>metagenomes</taxon>
        <taxon>ecological metagenomes</taxon>
    </lineage>
</organism>
<gene>
    <name evidence="1" type="ORF">S12H4_42513</name>
</gene>